<dbReference type="KEGG" id="dpte:113791911"/>
<dbReference type="Proteomes" id="UP000515146">
    <property type="component" value="Unplaced"/>
</dbReference>
<feature type="compositionally biased region" description="Low complexity" evidence="1">
    <location>
        <begin position="211"/>
        <end position="227"/>
    </location>
</feature>
<name>A0A6P6XVY6_DERPT</name>
<accession>A0A6P6XVY6</accession>
<sequence>MDGVHRSYASSSNDLLNDKVTVMKKLLLKKQKSIKYDNHDQDDYIDTTEKLLHFPSLSSSSSLQSSTNTTLIYTNRFTSKSAMNTFINLFCFRNEHFINNKTNNTTKQLLSINDNDNYEIKTDPPMNKLNQNIDDEFDSVTSSIDSAYSSTLSSSNDSNPSIIPLTKVLVKFIDDEPCRTPIVITKQNIVNDNKANNKTLHGILRLRNCSHSSNTSSSSSSSSTTSTQFDDVGSSLSKRVHFAKPLHTFTLYSLS</sequence>
<dbReference type="InParanoid" id="A0A6P6XVY6"/>
<reference evidence="3" key="1">
    <citation type="submission" date="2025-08" db="UniProtKB">
        <authorList>
            <consortium name="RefSeq"/>
        </authorList>
    </citation>
    <scope>IDENTIFICATION</scope>
    <source>
        <strain evidence="3">Airmid</strain>
    </source>
</reference>
<organism evidence="2 3">
    <name type="scientific">Dermatophagoides pteronyssinus</name>
    <name type="common">European house dust mite</name>
    <dbReference type="NCBI Taxonomy" id="6956"/>
    <lineage>
        <taxon>Eukaryota</taxon>
        <taxon>Metazoa</taxon>
        <taxon>Ecdysozoa</taxon>
        <taxon>Arthropoda</taxon>
        <taxon>Chelicerata</taxon>
        <taxon>Arachnida</taxon>
        <taxon>Acari</taxon>
        <taxon>Acariformes</taxon>
        <taxon>Sarcoptiformes</taxon>
        <taxon>Astigmata</taxon>
        <taxon>Psoroptidia</taxon>
        <taxon>Analgoidea</taxon>
        <taxon>Pyroglyphidae</taxon>
        <taxon>Dermatophagoidinae</taxon>
        <taxon>Dermatophagoides</taxon>
    </lineage>
</organism>
<gene>
    <name evidence="3" type="primary">LOC113791911</name>
</gene>
<dbReference type="AlphaFoldDB" id="A0A6P6XVY6"/>
<keyword evidence="2" id="KW-1185">Reference proteome</keyword>
<dbReference type="RefSeq" id="XP_027197562.1">
    <property type="nucleotide sequence ID" value="XM_027341761.1"/>
</dbReference>
<evidence type="ECO:0000313" key="3">
    <source>
        <dbReference type="RefSeq" id="XP_027197562.1"/>
    </source>
</evidence>
<evidence type="ECO:0000313" key="2">
    <source>
        <dbReference type="Proteomes" id="UP000515146"/>
    </source>
</evidence>
<feature type="region of interest" description="Disordered" evidence="1">
    <location>
        <begin position="211"/>
        <end position="230"/>
    </location>
</feature>
<evidence type="ECO:0000256" key="1">
    <source>
        <dbReference type="SAM" id="MobiDB-lite"/>
    </source>
</evidence>
<proteinExistence type="predicted"/>
<protein>
    <submittedName>
        <fullName evidence="3">GATA zinc finger domain-containing protein 7-like</fullName>
    </submittedName>
</protein>